<dbReference type="Pfam" id="PF06314">
    <property type="entry name" value="ADC"/>
    <property type="match status" value="1"/>
</dbReference>
<keyword evidence="2" id="KW-1185">Reference proteome</keyword>
<dbReference type="AlphaFoldDB" id="A0A1I4CPC5"/>
<proteinExistence type="predicted"/>
<gene>
    <name evidence="1" type="ORF">SAMN04487950_1322</name>
</gene>
<dbReference type="InterPro" id="IPR010451">
    <property type="entry name" value="Acetoacetate_decarboxylase"/>
</dbReference>
<dbReference type="InterPro" id="IPR023375">
    <property type="entry name" value="ADC_dom_sf"/>
</dbReference>
<reference evidence="2" key="1">
    <citation type="submission" date="2016-10" db="EMBL/GenBank/DDBJ databases">
        <authorList>
            <person name="Varghese N."/>
            <person name="Submissions S."/>
        </authorList>
    </citation>
    <scope>NUCLEOTIDE SEQUENCE [LARGE SCALE GENOMIC DNA]</scope>
    <source>
        <strain evidence="2">CGMCC 1.7738</strain>
    </source>
</reference>
<protein>
    <submittedName>
        <fullName evidence="1">Acetoacetate decarboxylase (ADC)</fullName>
    </submittedName>
</protein>
<dbReference type="STRING" id="553466.SAMN04487950_1322"/>
<dbReference type="Gene3D" id="2.40.400.10">
    <property type="entry name" value="Acetoacetate decarboxylase-like"/>
    <property type="match status" value="1"/>
</dbReference>
<evidence type="ECO:0000313" key="1">
    <source>
        <dbReference type="EMBL" id="SFK83102.1"/>
    </source>
</evidence>
<dbReference type="Proteomes" id="UP000199607">
    <property type="component" value="Unassembled WGS sequence"/>
</dbReference>
<sequence length="249" mass="26652">MTFPDHTATLSTGRRVALPLRCQASLAGALFAADWQSLRRAVPDDLTPVRFGARTGGVVVAGVSYSKAGDFEPYDELAVIVPVARRTVGGVPLLDGGLGGYVLALPVTTEESRRMGREIWGYPKTVADVEVRRDAAASTESSTQVKASDTWHVELREDGERALTLSVRGAKPHTRETTLDSYTRHEGRLWRTPVEILGPVGVGVGRGKVSLDVGTGRLASRITRLGVGRPLGRFAGRIRARVQAGSAVD</sequence>
<dbReference type="GO" id="GO:0016829">
    <property type="term" value="F:lyase activity"/>
    <property type="evidence" value="ECO:0007669"/>
    <property type="project" value="InterPro"/>
</dbReference>
<dbReference type="EMBL" id="FOTC01000001">
    <property type="protein sequence ID" value="SFK83102.1"/>
    <property type="molecule type" value="Genomic_DNA"/>
</dbReference>
<dbReference type="RefSeq" id="WP_089867275.1">
    <property type="nucleotide sequence ID" value="NZ_FOTC01000001.1"/>
</dbReference>
<dbReference type="SUPFAM" id="SSF160104">
    <property type="entry name" value="Acetoacetate decarboxylase-like"/>
    <property type="match status" value="1"/>
</dbReference>
<name>A0A1I4CPC5_9EURY</name>
<evidence type="ECO:0000313" key="2">
    <source>
        <dbReference type="Proteomes" id="UP000199607"/>
    </source>
</evidence>
<organism evidence="1 2">
    <name type="scientific">Halogranum rubrum</name>
    <dbReference type="NCBI Taxonomy" id="553466"/>
    <lineage>
        <taxon>Archaea</taxon>
        <taxon>Methanobacteriati</taxon>
        <taxon>Methanobacteriota</taxon>
        <taxon>Stenosarchaea group</taxon>
        <taxon>Halobacteria</taxon>
        <taxon>Halobacteriales</taxon>
        <taxon>Haloferacaceae</taxon>
    </lineage>
</organism>
<accession>A0A1I4CPC5</accession>